<evidence type="ECO:0000313" key="3">
    <source>
        <dbReference type="EMBL" id="KAF5362764.1"/>
    </source>
</evidence>
<dbReference type="EMBL" id="JAACJM010000037">
    <property type="protein sequence ID" value="KAF5362764.1"/>
    <property type="molecule type" value="Genomic_DNA"/>
</dbReference>
<dbReference type="OrthoDB" id="2917080at2759"/>
<reference evidence="3 4" key="1">
    <citation type="journal article" date="2020" name="ISME J.">
        <title>Uncovering the hidden diversity of litter-decomposition mechanisms in mushroom-forming fungi.</title>
        <authorList>
            <person name="Floudas D."/>
            <person name="Bentzer J."/>
            <person name="Ahren D."/>
            <person name="Johansson T."/>
            <person name="Persson P."/>
            <person name="Tunlid A."/>
        </authorList>
    </citation>
    <scope>NUCLEOTIDE SEQUENCE [LARGE SCALE GENOMIC DNA]</scope>
    <source>
        <strain evidence="3 4">CBS 291.85</strain>
    </source>
</reference>
<organism evidence="3 4">
    <name type="scientific">Tetrapyrgos nigripes</name>
    <dbReference type="NCBI Taxonomy" id="182062"/>
    <lineage>
        <taxon>Eukaryota</taxon>
        <taxon>Fungi</taxon>
        <taxon>Dikarya</taxon>
        <taxon>Basidiomycota</taxon>
        <taxon>Agaricomycotina</taxon>
        <taxon>Agaricomycetes</taxon>
        <taxon>Agaricomycetidae</taxon>
        <taxon>Agaricales</taxon>
        <taxon>Marasmiineae</taxon>
        <taxon>Marasmiaceae</taxon>
        <taxon>Tetrapyrgos</taxon>
    </lineage>
</organism>
<dbReference type="GO" id="GO:0005739">
    <property type="term" value="C:mitochondrion"/>
    <property type="evidence" value="ECO:0007669"/>
    <property type="project" value="TreeGrafter"/>
</dbReference>
<dbReference type="AlphaFoldDB" id="A0A8H5GCZ8"/>
<protein>
    <recommendedName>
        <fullName evidence="2">DUF6535 domain-containing protein</fullName>
    </recommendedName>
</protein>
<sequence length="288" mass="32568">MLHSIYNLTTQCRKTTGDVSTKLVGASTTMVGCKMYLFRGRLVTEHRMVSDLYVFDLETFSWERIQAFPEDDVPKSRYFYSADAWNNQLIIFGGMSNQPDSPNPDELLPNWEVLIRRQQLMPSQAIRVQLTLLQIPLSGNDSDLESAHEAVGQESTQRSGIDEEACSKFWNVYIEETQKYDEALLEGWREDMAGMLYLVLQSSLYSASLTAFLFESYQTLQEDPAATTVVLLQRISEQLMPGSNGAPVTSLMTFHPPAAALARNIMWFLSLALALTCSLLATFMQQWT</sequence>
<keyword evidence="1" id="KW-1133">Transmembrane helix</keyword>
<dbReference type="Gene3D" id="2.120.10.80">
    <property type="entry name" value="Kelch-type beta propeller"/>
    <property type="match status" value="1"/>
</dbReference>
<accession>A0A8H5GCZ8</accession>
<dbReference type="Pfam" id="PF20153">
    <property type="entry name" value="DUF6535"/>
    <property type="match status" value="1"/>
</dbReference>
<dbReference type="Pfam" id="PF24681">
    <property type="entry name" value="Kelch_KLHDC2_KLHL20_DRC7"/>
    <property type="match status" value="1"/>
</dbReference>
<feature type="transmembrane region" description="Helical" evidence="1">
    <location>
        <begin position="265"/>
        <end position="284"/>
    </location>
</feature>
<gene>
    <name evidence="3" type="ORF">D9758_011726</name>
</gene>
<dbReference type="Proteomes" id="UP000559256">
    <property type="component" value="Unassembled WGS sequence"/>
</dbReference>
<dbReference type="PANTHER" id="PTHR43503">
    <property type="entry name" value="MCG48959-RELATED"/>
    <property type="match status" value="1"/>
</dbReference>
<dbReference type="InterPro" id="IPR045338">
    <property type="entry name" value="DUF6535"/>
</dbReference>
<dbReference type="PANTHER" id="PTHR43503:SF2">
    <property type="entry name" value="NEGATIVE REGULATOR OF SPORULATION MDS3-RELATED"/>
    <property type="match status" value="1"/>
</dbReference>
<dbReference type="GO" id="GO:0045454">
    <property type="term" value="P:cell redox homeostasis"/>
    <property type="evidence" value="ECO:0007669"/>
    <property type="project" value="TreeGrafter"/>
</dbReference>
<evidence type="ECO:0000313" key="4">
    <source>
        <dbReference type="Proteomes" id="UP000559256"/>
    </source>
</evidence>
<keyword evidence="1" id="KW-0812">Transmembrane</keyword>
<name>A0A8H5GCZ8_9AGAR</name>
<keyword evidence="1" id="KW-0472">Membrane</keyword>
<feature type="domain" description="DUF6535" evidence="2">
    <location>
        <begin position="170"/>
        <end position="288"/>
    </location>
</feature>
<dbReference type="InterPro" id="IPR015915">
    <property type="entry name" value="Kelch-typ_b-propeller"/>
</dbReference>
<evidence type="ECO:0000256" key="1">
    <source>
        <dbReference type="SAM" id="Phobius"/>
    </source>
</evidence>
<evidence type="ECO:0000259" key="2">
    <source>
        <dbReference type="Pfam" id="PF20153"/>
    </source>
</evidence>
<dbReference type="GO" id="GO:0005829">
    <property type="term" value="C:cytosol"/>
    <property type="evidence" value="ECO:0007669"/>
    <property type="project" value="TreeGrafter"/>
</dbReference>
<keyword evidence="4" id="KW-1185">Reference proteome</keyword>
<dbReference type="SUPFAM" id="SSF117281">
    <property type="entry name" value="Kelch motif"/>
    <property type="match status" value="1"/>
</dbReference>
<proteinExistence type="predicted"/>
<comment type="caution">
    <text evidence="3">The sequence shown here is derived from an EMBL/GenBank/DDBJ whole genome shotgun (WGS) entry which is preliminary data.</text>
</comment>